<accession>A0ABR2NR48</accession>
<proteinExistence type="predicted"/>
<keyword evidence="2" id="KW-1185">Reference proteome</keyword>
<evidence type="ECO:0000313" key="1">
    <source>
        <dbReference type="EMBL" id="KAK8978437.1"/>
    </source>
</evidence>
<gene>
    <name evidence="1" type="ORF">V6N11_008748</name>
</gene>
<protein>
    <submittedName>
        <fullName evidence="1">Uncharacterized protein</fullName>
    </submittedName>
</protein>
<reference evidence="1 2" key="1">
    <citation type="journal article" date="2024" name="G3 (Bethesda)">
        <title>Genome assembly of Hibiscus sabdariffa L. provides insights into metabolisms of medicinal natural products.</title>
        <authorList>
            <person name="Kim T."/>
        </authorList>
    </citation>
    <scope>NUCLEOTIDE SEQUENCE [LARGE SCALE GENOMIC DNA]</scope>
    <source>
        <strain evidence="1">TK-2024</strain>
        <tissue evidence="1">Old leaves</tissue>
    </source>
</reference>
<dbReference type="EMBL" id="JBBPBN010000112">
    <property type="protein sequence ID" value="KAK8978437.1"/>
    <property type="molecule type" value="Genomic_DNA"/>
</dbReference>
<organism evidence="1 2">
    <name type="scientific">Hibiscus sabdariffa</name>
    <name type="common">roselle</name>
    <dbReference type="NCBI Taxonomy" id="183260"/>
    <lineage>
        <taxon>Eukaryota</taxon>
        <taxon>Viridiplantae</taxon>
        <taxon>Streptophyta</taxon>
        <taxon>Embryophyta</taxon>
        <taxon>Tracheophyta</taxon>
        <taxon>Spermatophyta</taxon>
        <taxon>Magnoliopsida</taxon>
        <taxon>eudicotyledons</taxon>
        <taxon>Gunneridae</taxon>
        <taxon>Pentapetalae</taxon>
        <taxon>rosids</taxon>
        <taxon>malvids</taxon>
        <taxon>Malvales</taxon>
        <taxon>Malvaceae</taxon>
        <taxon>Malvoideae</taxon>
        <taxon>Hibiscus</taxon>
    </lineage>
</organism>
<sequence>MEDCSSRTWLLMQIHVLANSFHELTLELSTLLDIFPFKEVELSQDIEELVVLVTKQCSQSKPLVDPIDEFFRRQFLAMLDRIEKEIVHDHLKLKKVIEDLGLRDNSSCREEIESLQEEIQNRNDEKPRPR</sequence>
<dbReference type="Proteomes" id="UP001396334">
    <property type="component" value="Unassembled WGS sequence"/>
</dbReference>
<evidence type="ECO:0000313" key="2">
    <source>
        <dbReference type="Proteomes" id="UP001396334"/>
    </source>
</evidence>
<comment type="caution">
    <text evidence="1">The sequence shown here is derived from an EMBL/GenBank/DDBJ whole genome shotgun (WGS) entry which is preliminary data.</text>
</comment>
<name>A0ABR2NR48_9ROSI</name>